<name>A0AAW2XHG0_9LAMI</name>
<dbReference type="AlphaFoldDB" id="A0AAW2XHG0"/>
<protein>
    <recommendedName>
        <fullName evidence="2">DUF4283 domain-containing protein</fullName>
    </recommendedName>
</protein>
<reference evidence="1" key="2">
    <citation type="journal article" date="2024" name="Plant">
        <title>Genomic evolution and insights into agronomic trait innovations of Sesamum species.</title>
        <authorList>
            <person name="Miao H."/>
            <person name="Wang L."/>
            <person name="Qu L."/>
            <person name="Liu H."/>
            <person name="Sun Y."/>
            <person name="Le M."/>
            <person name="Wang Q."/>
            <person name="Wei S."/>
            <person name="Zheng Y."/>
            <person name="Lin W."/>
            <person name="Duan Y."/>
            <person name="Cao H."/>
            <person name="Xiong S."/>
            <person name="Wang X."/>
            <person name="Wei L."/>
            <person name="Li C."/>
            <person name="Ma Q."/>
            <person name="Ju M."/>
            <person name="Zhao R."/>
            <person name="Li G."/>
            <person name="Mu C."/>
            <person name="Tian Q."/>
            <person name="Mei H."/>
            <person name="Zhang T."/>
            <person name="Gao T."/>
            <person name="Zhang H."/>
        </authorList>
    </citation>
    <scope>NUCLEOTIDE SEQUENCE</scope>
    <source>
        <strain evidence="1">KEN1</strain>
    </source>
</reference>
<evidence type="ECO:0000313" key="1">
    <source>
        <dbReference type="EMBL" id="KAL0453514.1"/>
    </source>
</evidence>
<reference evidence="1" key="1">
    <citation type="submission" date="2020-06" db="EMBL/GenBank/DDBJ databases">
        <authorList>
            <person name="Li T."/>
            <person name="Hu X."/>
            <person name="Zhang T."/>
            <person name="Song X."/>
            <person name="Zhang H."/>
            <person name="Dai N."/>
            <person name="Sheng W."/>
            <person name="Hou X."/>
            <person name="Wei L."/>
        </authorList>
    </citation>
    <scope>NUCLEOTIDE SEQUENCE</scope>
    <source>
        <strain evidence="1">KEN1</strain>
        <tissue evidence="1">Leaf</tissue>
    </source>
</reference>
<accession>A0AAW2XHG0</accession>
<gene>
    <name evidence="1" type="ORF">Slati_1329500</name>
</gene>
<proteinExistence type="predicted"/>
<organism evidence="1">
    <name type="scientific">Sesamum latifolium</name>
    <dbReference type="NCBI Taxonomy" id="2727402"/>
    <lineage>
        <taxon>Eukaryota</taxon>
        <taxon>Viridiplantae</taxon>
        <taxon>Streptophyta</taxon>
        <taxon>Embryophyta</taxon>
        <taxon>Tracheophyta</taxon>
        <taxon>Spermatophyta</taxon>
        <taxon>Magnoliopsida</taxon>
        <taxon>eudicotyledons</taxon>
        <taxon>Gunneridae</taxon>
        <taxon>Pentapetalae</taxon>
        <taxon>asterids</taxon>
        <taxon>lamiids</taxon>
        <taxon>Lamiales</taxon>
        <taxon>Pedaliaceae</taxon>
        <taxon>Sesamum</taxon>
    </lineage>
</organism>
<dbReference type="EMBL" id="JACGWN010000004">
    <property type="protein sequence ID" value="KAL0453514.1"/>
    <property type="molecule type" value="Genomic_DNA"/>
</dbReference>
<comment type="caution">
    <text evidence="1">The sequence shown here is derived from an EMBL/GenBank/DDBJ whole genome shotgun (WGS) entry which is preliminary data.</text>
</comment>
<evidence type="ECO:0008006" key="2">
    <source>
        <dbReference type="Google" id="ProtNLM"/>
    </source>
</evidence>
<sequence length="150" mass="16709">MVPTSNTSGSRLEEVLPIKTGQTEATGTTKISFAGLFSTNRRLMDKKKLRKIEDKDETLKLEMNDLIDVRSKLGHCLVGYIAGKFPGLKAIGALSKSWEATFQQHASGWLVFKFANRGGHATYCVRGTVFCVWRSDHAQIYASLFRLPRG</sequence>